<reference evidence="1 2" key="1">
    <citation type="submission" date="2018-06" db="EMBL/GenBank/DDBJ databases">
        <authorList>
            <consortium name="Pathogen Informatics"/>
            <person name="Doyle S."/>
        </authorList>
    </citation>
    <scope>NUCLEOTIDE SEQUENCE [LARGE SCALE GENOMIC DNA]</scope>
    <source>
        <strain evidence="1 2">NCTC12123</strain>
    </source>
</reference>
<dbReference type="EMBL" id="UFYI01000007">
    <property type="protein sequence ID" value="STD19579.1"/>
    <property type="molecule type" value="Genomic_DNA"/>
</dbReference>
<dbReference type="Proteomes" id="UP000255163">
    <property type="component" value="Unassembled WGS sequence"/>
</dbReference>
<evidence type="ECO:0000313" key="1">
    <source>
        <dbReference type="EMBL" id="STD19579.1"/>
    </source>
</evidence>
<proteinExistence type="predicted"/>
<protein>
    <submittedName>
        <fullName evidence="1">Uncharacterized protein</fullName>
    </submittedName>
</protein>
<dbReference type="AlphaFoldDB" id="A0A376F8I6"/>
<evidence type="ECO:0000313" key="2">
    <source>
        <dbReference type="Proteomes" id="UP000255163"/>
    </source>
</evidence>
<sequence>MAFLPMIEDVVAEFRHLFEGEHIVVNLGLLQADHIWLMLFNDSFKLMGGGRAGR</sequence>
<gene>
    <name evidence="1" type="ORF">NCTC12123_01391</name>
</gene>
<name>A0A376F8I6_ENTAS</name>
<organism evidence="1 2">
    <name type="scientific">Enterobacter asburiae</name>
    <dbReference type="NCBI Taxonomy" id="61645"/>
    <lineage>
        <taxon>Bacteria</taxon>
        <taxon>Pseudomonadati</taxon>
        <taxon>Pseudomonadota</taxon>
        <taxon>Gammaproteobacteria</taxon>
        <taxon>Enterobacterales</taxon>
        <taxon>Enterobacteriaceae</taxon>
        <taxon>Enterobacter</taxon>
        <taxon>Enterobacter cloacae complex</taxon>
    </lineage>
</organism>
<accession>A0A376F8I6</accession>